<protein>
    <recommendedName>
        <fullName evidence="9">Bifunctional folate synthesis protein</fullName>
    </recommendedName>
    <domain>
        <recommendedName>
            <fullName evidence="9">Dihydroneopterin aldolase</fullName>
            <shortName evidence="9">DHNA</shortName>
            <ecNumber evidence="9">4.1.2.25</ecNumber>
        </recommendedName>
        <alternativeName>
            <fullName evidence="9">7,8-dihydroneopterin aldolase</fullName>
        </alternativeName>
    </domain>
    <domain>
        <recommendedName>
            <fullName evidence="9">2-amino-4-hydroxy-6-hydroxymethyldihydropteridine pyrophosphokinase</fullName>
            <ecNumber evidence="9">2.7.6.3</ecNumber>
        </recommendedName>
        <alternativeName>
            <fullName evidence="9">6-hydroxymethyl-7,8-dihydropterin pyrophosphokinase</fullName>
            <shortName evidence="9">PPPK</shortName>
        </alternativeName>
        <alternativeName>
            <fullName evidence="9">7,8-dihydro-6-hydroxymethylpterin pyrophosphokinase</fullName>
            <shortName evidence="9">HPPK</shortName>
        </alternativeName>
    </domain>
</protein>
<evidence type="ECO:0000313" key="12">
    <source>
        <dbReference type="Proteomes" id="UP000824243"/>
    </source>
</evidence>
<keyword evidence="9" id="KW-0456">Lyase</keyword>
<comment type="pathway">
    <text evidence="2">Cofactor biosynthesis; tetrahydrofolate biosynthesis; 2-amino-4-hydroxy-6-hydroxymethyl-7,8-dihydropteridine diphosphate from 7,8-dihydroneopterin triphosphate: step 4/4.</text>
</comment>
<dbReference type="Pfam" id="PF02152">
    <property type="entry name" value="FolB"/>
    <property type="match status" value="1"/>
</dbReference>
<dbReference type="InterPro" id="IPR000550">
    <property type="entry name" value="Hppk"/>
</dbReference>
<comment type="pathway">
    <text evidence="9">Cofactor biosynthesis; tetrahydrofolate biosynthesis; 2-amino-4-hydroxy-6-hydroxymethyl-7,8-dihydropteridine diphosphate from 7,8-dihydroneopterin triphosphate: step 3/4.</text>
</comment>
<dbReference type="Gene3D" id="3.30.70.560">
    <property type="entry name" value="7,8-Dihydro-6-hydroxymethylpterin-pyrophosphokinase HPPK"/>
    <property type="match status" value="1"/>
</dbReference>
<evidence type="ECO:0000313" key="11">
    <source>
        <dbReference type="EMBL" id="HIX47970.1"/>
    </source>
</evidence>
<comment type="catalytic activity">
    <reaction evidence="9">
        <text>7,8-dihydroneopterin = 6-hydroxymethyl-7,8-dihydropterin + glycolaldehyde</text>
        <dbReference type="Rhea" id="RHEA:10540"/>
        <dbReference type="ChEBI" id="CHEBI:17001"/>
        <dbReference type="ChEBI" id="CHEBI:17071"/>
        <dbReference type="ChEBI" id="CHEBI:44841"/>
        <dbReference type="EC" id="4.1.2.25"/>
    </reaction>
</comment>
<dbReference type="GO" id="GO:0046654">
    <property type="term" value="P:tetrahydrofolate biosynthetic process"/>
    <property type="evidence" value="ECO:0007669"/>
    <property type="project" value="UniProtKB-UniRule"/>
</dbReference>
<evidence type="ECO:0000256" key="4">
    <source>
        <dbReference type="ARBA" id="ARBA00022679"/>
    </source>
</evidence>
<evidence type="ECO:0000256" key="1">
    <source>
        <dbReference type="ARBA" id="ARBA00000198"/>
    </source>
</evidence>
<dbReference type="PANTHER" id="PTHR43071:SF1">
    <property type="entry name" value="2-AMINO-4-HYDROXY-6-HYDROXYMETHYLDIHYDROPTERIDINE PYROPHOSPHOKINASE"/>
    <property type="match status" value="1"/>
</dbReference>
<dbReference type="GO" id="GO:0003848">
    <property type="term" value="F:2-amino-4-hydroxy-6-hydroxymethyldihydropteridine diphosphokinase activity"/>
    <property type="evidence" value="ECO:0007669"/>
    <property type="project" value="UniProtKB-EC"/>
</dbReference>
<keyword evidence="7" id="KW-0067">ATP-binding</keyword>
<dbReference type="GO" id="GO:0016301">
    <property type="term" value="F:kinase activity"/>
    <property type="evidence" value="ECO:0007669"/>
    <property type="project" value="UniProtKB-KW"/>
</dbReference>
<dbReference type="Pfam" id="PF01288">
    <property type="entry name" value="HPPK"/>
    <property type="match status" value="1"/>
</dbReference>
<proteinExistence type="inferred from homology"/>
<dbReference type="CDD" id="cd00483">
    <property type="entry name" value="HPPK"/>
    <property type="match status" value="1"/>
</dbReference>
<accession>A0A9D1VWL1</accession>
<dbReference type="SMART" id="SM00905">
    <property type="entry name" value="FolB"/>
    <property type="match status" value="1"/>
</dbReference>
<comment type="similarity">
    <text evidence="3">In the N-terminal section; belongs to the DHNA family.</text>
</comment>
<dbReference type="SUPFAM" id="SSF55083">
    <property type="entry name" value="6-hydroxymethyl-7,8-dihydropterin pyrophosphokinase, HPPK"/>
    <property type="match status" value="1"/>
</dbReference>
<dbReference type="GO" id="GO:0046656">
    <property type="term" value="P:folic acid biosynthetic process"/>
    <property type="evidence" value="ECO:0007669"/>
    <property type="project" value="UniProtKB-UniRule"/>
</dbReference>
<organism evidence="11 12">
    <name type="scientific">Candidatus Mediterraneibacter caccavium</name>
    <dbReference type="NCBI Taxonomy" id="2838661"/>
    <lineage>
        <taxon>Bacteria</taxon>
        <taxon>Bacillati</taxon>
        <taxon>Bacillota</taxon>
        <taxon>Clostridia</taxon>
        <taxon>Lachnospirales</taxon>
        <taxon>Lachnospiraceae</taxon>
        <taxon>Mediterraneibacter</taxon>
    </lineage>
</organism>
<dbReference type="SUPFAM" id="SSF55620">
    <property type="entry name" value="Tetrahydrobiopterin biosynthesis enzymes-like"/>
    <property type="match status" value="1"/>
</dbReference>
<evidence type="ECO:0000256" key="6">
    <source>
        <dbReference type="ARBA" id="ARBA00022777"/>
    </source>
</evidence>
<evidence type="ECO:0000256" key="8">
    <source>
        <dbReference type="ARBA" id="ARBA00022909"/>
    </source>
</evidence>
<comment type="similarity">
    <text evidence="9">Belongs to the DHNA family.</text>
</comment>
<reference evidence="11" key="1">
    <citation type="journal article" date="2021" name="PeerJ">
        <title>Extensive microbial diversity within the chicken gut microbiome revealed by metagenomics and culture.</title>
        <authorList>
            <person name="Gilroy R."/>
            <person name="Ravi A."/>
            <person name="Getino M."/>
            <person name="Pursley I."/>
            <person name="Horton D.L."/>
            <person name="Alikhan N.F."/>
            <person name="Baker D."/>
            <person name="Gharbi K."/>
            <person name="Hall N."/>
            <person name="Watson M."/>
            <person name="Adriaenssens E.M."/>
            <person name="Foster-Nyarko E."/>
            <person name="Jarju S."/>
            <person name="Secka A."/>
            <person name="Antonio M."/>
            <person name="Oren A."/>
            <person name="Chaudhuri R.R."/>
            <person name="La Ragione R."/>
            <person name="Hildebrand F."/>
            <person name="Pallen M.J."/>
        </authorList>
    </citation>
    <scope>NUCLEOTIDE SEQUENCE</scope>
    <source>
        <strain evidence="11">ChiSjej5B23-15282</strain>
    </source>
</reference>
<evidence type="ECO:0000256" key="3">
    <source>
        <dbReference type="ARBA" id="ARBA00009640"/>
    </source>
</evidence>
<dbReference type="NCBIfam" id="TIGR00525">
    <property type="entry name" value="folB"/>
    <property type="match status" value="1"/>
</dbReference>
<dbReference type="EC" id="4.1.2.25" evidence="9"/>
<keyword evidence="4 11" id="KW-0808">Transferase</keyword>
<dbReference type="InterPro" id="IPR035907">
    <property type="entry name" value="Hppk_sf"/>
</dbReference>
<evidence type="ECO:0000256" key="7">
    <source>
        <dbReference type="ARBA" id="ARBA00022840"/>
    </source>
</evidence>
<gene>
    <name evidence="11" type="primary">folK</name>
    <name evidence="11" type="ORF">H9981_02975</name>
</gene>
<dbReference type="EMBL" id="DXFA01000054">
    <property type="protein sequence ID" value="HIX47970.1"/>
    <property type="molecule type" value="Genomic_DNA"/>
</dbReference>
<reference evidence="11" key="2">
    <citation type="submission" date="2021-04" db="EMBL/GenBank/DDBJ databases">
        <authorList>
            <person name="Gilroy R."/>
        </authorList>
    </citation>
    <scope>NUCLEOTIDE SEQUENCE</scope>
    <source>
        <strain evidence="11">ChiSjej5B23-15282</strain>
    </source>
</reference>
<dbReference type="PROSITE" id="PS00794">
    <property type="entry name" value="HPPK"/>
    <property type="match status" value="1"/>
</dbReference>
<dbReference type="PANTHER" id="PTHR43071">
    <property type="entry name" value="2-AMINO-4-HYDROXY-6-HYDROXYMETHYLDIHYDROPTERIDINE PYROPHOSPHOKINASE"/>
    <property type="match status" value="1"/>
</dbReference>
<sequence>MYGKEHFDKIKITDLEVFANHGVFPEENTLGQKFLVSAVLYTDTRRAGLTDDLTASVHYGEVCAFIDRYLRGHTFCLLERAAETLAEELLLATEGLRKIRLEIKKPWAPIGLPLKTVSVEIERGWHTAYIALGSNMGDREKYLDDAVRAMDSIRGCTVKKISHFIETPPYGVTDQADFLNGCLELRTLLTPGELLEELHRIEQDAGRERILRWGPRTLDLDIIFYDDLVSEEDTLCIPHVDMHRRKFVLEPLCEIAPYKRHPVYGKTVYELNLDLRGSYCQSKTSENSEVRL</sequence>
<keyword evidence="6" id="KW-0418">Kinase</keyword>
<dbReference type="Gene3D" id="3.30.1130.10">
    <property type="match status" value="1"/>
</dbReference>
<dbReference type="InterPro" id="IPR043133">
    <property type="entry name" value="GTP-CH-I_C/QueF"/>
</dbReference>
<name>A0A9D1VWL1_9FIRM</name>
<dbReference type="GO" id="GO:0004150">
    <property type="term" value="F:dihydroneopterin aldolase activity"/>
    <property type="evidence" value="ECO:0007669"/>
    <property type="project" value="UniProtKB-UniRule"/>
</dbReference>
<comment type="caution">
    <text evidence="11">The sequence shown here is derived from an EMBL/GenBank/DDBJ whole genome shotgun (WGS) entry which is preliminary data.</text>
</comment>
<dbReference type="NCBIfam" id="TIGR00526">
    <property type="entry name" value="folB_dom"/>
    <property type="match status" value="1"/>
</dbReference>
<dbReference type="CDD" id="cd00534">
    <property type="entry name" value="DHNA_DHNTPE"/>
    <property type="match status" value="1"/>
</dbReference>
<evidence type="ECO:0000256" key="5">
    <source>
        <dbReference type="ARBA" id="ARBA00022741"/>
    </source>
</evidence>
<dbReference type="NCBIfam" id="TIGR01498">
    <property type="entry name" value="folK"/>
    <property type="match status" value="1"/>
</dbReference>
<dbReference type="InterPro" id="IPR006156">
    <property type="entry name" value="Dihydroneopterin_aldolase"/>
</dbReference>
<evidence type="ECO:0000256" key="9">
    <source>
        <dbReference type="RuleBase" id="RU362079"/>
    </source>
</evidence>
<dbReference type="GO" id="GO:0005524">
    <property type="term" value="F:ATP binding"/>
    <property type="evidence" value="ECO:0007669"/>
    <property type="project" value="UniProtKB-KW"/>
</dbReference>
<dbReference type="EC" id="2.7.6.3" evidence="9"/>
<comment type="function">
    <text evidence="9">Catalyzes the conversion of 7,8-dihydroneopterin to 6-hydroxymethyl-7,8-dihydropterin.</text>
</comment>
<dbReference type="Proteomes" id="UP000824243">
    <property type="component" value="Unassembled WGS sequence"/>
</dbReference>
<dbReference type="InterPro" id="IPR006157">
    <property type="entry name" value="FolB_dom"/>
</dbReference>
<comment type="catalytic activity">
    <reaction evidence="1">
        <text>6-hydroxymethyl-7,8-dihydropterin + ATP = (7,8-dihydropterin-6-yl)methyl diphosphate + AMP + H(+)</text>
        <dbReference type="Rhea" id="RHEA:11412"/>
        <dbReference type="ChEBI" id="CHEBI:15378"/>
        <dbReference type="ChEBI" id="CHEBI:30616"/>
        <dbReference type="ChEBI" id="CHEBI:44841"/>
        <dbReference type="ChEBI" id="CHEBI:72950"/>
        <dbReference type="ChEBI" id="CHEBI:456215"/>
        <dbReference type="EC" id="2.7.6.3"/>
    </reaction>
</comment>
<feature type="domain" description="7,8-dihydro-6-hydroxymethylpterin-pyrophosphokinase" evidence="10">
    <location>
        <begin position="212"/>
        <end position="223"/>
    </location>
</feature>
<evidence type="ECO:0000256" key="2">
    <source>
        <dbReference type="ARBA" id="ARBA00005051"/>
    </source>
</evidence>
<evidence type="ECO:0000259" key="10">
    <source>
        <dbReference type="PROSITE" id="PS00794"/>
    </source>
</evidence>
<dbReference type="AlphaFoldDB" id="A0A9D1VWL1"/>
<keyword evidence="5" id="KW-0547">Nucleotide-binding</keyword>
<keyword evidence="8 9" id="KW-0289">Folate biosynthesis</keyword>